<dbReference type="Proteomes" id="UP000823046">
    <property type="component" value="Unassembled WGS sequence"/>
</dbReference>
<proteinExistence type="predicted"/>
<evidence type="ECO:0000313" key="5">
    <source>
        <dbReference type="EMBL" id="KAF8820011.1"/>
    </source>
</evidence>
<evidence type="ECO:0000259" key="4">
    <source>
        <dbReference type="PROSITE" id="PS50275"/>
    </source>
</evidence>
<keyword evidence="6" id="KW-1185">Reference proteome</keyword>
<evidence type="ECO:0000256" key="2">
    <source>
        <dbReference type="ARBA" id="ARBA00022801"/>
    </source>
</evidence>
<dbReference type="PANTHER" id="PTHR45738">
    <property type="entry name" value="POLYPHOSPHOINOSITIDE PHOSPHATASE"/>
    <property type="match status" value="1"/>
</dbReference>
<gene>
    <name evidence="5" type="ORF">IE077_003685</name>
</gene>
<keyword evidence="3" id="KW-0472">Membrane</keyword>
<organism evidence="5 6">
    <name type="scientific">Cardiosporidium cionae</name>
    <dbReference type="NCBI Taxonomy" id="476202"/>
    <lineage>
        <taxon>Eukaryota</taxon>
        <taxon>Sar</taxon>
        <taxon>Alveolata</taxon>
        <taxon>Apicomplexa</taxon>
        <taxon>Aconoidasida</taxon>
        <taxon>Nephromycida</taxon>
        <taxon>Cardiosporidium</taxon>
    </lineage>
</organism>
<name>A0ABQ7J7N8_9APIC</name>
<accession>A0ABQ7J7N8</accession>
<dbReference type="InterPro" id="IPR002013">
    <property type="entry name" value="SAC_dom"/>
</dbReference>
<dbReference type="InterPro" id="IPR043573">
    <property type="entry name" value="Fig4-like"/>
</dbReference>
<comment type="caution">
    <text evidence="5">The sequence shown here is derived from an EMBL/GenBank/DDBJ whole genome shotgun (WGS) entry which is preliminary data.</text>
</comment>
<evidence type="ECO:0000313" key="6">
    <source>
        <dbReference type="Proteomes" id="UP000823046"/>
    </source>
</evidence>
<dbReference type="PROSITE" id="PS50275">
    <property type="entry name" value="SAC"/>
    <property type="match status" value="1"/>
</dbReference>
<keyword evidence="2" id="KW-0378">Hydrolase</keyword>
<sequence>MASVVPFQKYTIFENNSSYIIQGYDKFTEEFSLVYINPSQSLEKMNLTGGDRRFKSASPPADVVHLLETARSIAVGPCLLGFISFTRAYYAVLVTKHRKVGYLFGKHKLYSVEKTELIPLFGTKQVSIESTVGELRFLELFRMLNLSKEFYYSFTYDLSHSVQFNSVKETASRLCIPMLNAKDYLLSSSQQSRFVWNLFLLEPLKSCKTWPQWSVPVIHGFLAQAICSCSGRILEITLIARRSRFFAGPRYRKRGVNEAGNVANDVETEQILYDSSSSRAIMSFLQNRSSVPLFWKQETNAILPKPPICFHRTDAVYTSTRKHFKDFYSRYGAPIVVINLMKGKKTSNESILGRKFERAIDYLNRELPTDMQLQYRNFDIKSLYK</sequence>
<evidence type="ECO:0000256" key="3">
    <source>
        <dbReference type="ARBA" id="ARBA00023136"/>
    </source>
</evidence>
<feature type="domain" description="SAC" evidence="4">
    <location>
        <begin position="141"/>
        <end position="358"/>
    </location>
</feature>
<dbReference type="PANTHER" id="PTHR45738:SF5">
    <property type="entry name" value="POLYPHOSPHOINOSITIDE PHOSPHATASE"/>
    <property type="match status" value="1"/>
</dbReference>
<feature type="non-terminal residue" evidence="5">
    <location>
        <position position="385"/>
    </location>
</feature>
<reference evidence="5 6" key="1">
    <citation type="journal article" date="2020" name="bioRxiv">
        <title>Metabolic contributions of an alphaproteobacterial endosymbiont in the apicomplexan Cardiosporidium cionae.</title>
        <authorList>
            <person name="Hunter E.S."/>
            <person name="Paight C.J."/>
            <person name="Lane C.E."/>
        </authorList>
    </citation>
    <scope>NUCLEOTIDE SEQUENCE [LARGE SCALE GENOMIC DNA]</scope>
    <source>
        <strain evidence="5">ESH_2018</strain>
    </source>
</reference>
<dbReference type="Pfam" id="PF02383">
    <property type="entry name" value="Syja_N"/>
    <property type="match status" value="1"/>
</dbReference>
<comment type="subcellular location">
    <subcellularLocation>
        <location evidence="1">Endomembrane system</location>
    </subcellularLocation>
</comment>
<dbReference type="EMBL" id="JADAQX010000516">
    <property type="protein sequence ID" value="KAF8820011.1"/>
    <property type="molecule type" value="Genomic_DNA"/>
</dbReference>
<evidence type="ECO:0000256" key="1">
    <source>
        <dbReference type="ARBA" id="ARBA00004308"/>
    </source>
</evidence>
<protein>
    <submittedName>
        <fullName evidence="5">SacI domain-containing protein</fullName>
    </submittedName>
</protein>